<comment type="similarity">
    <text evidence="2 12">Belongs to the glycosyl hydrolase 4 family.</text>
</comment>
<keyword evidence="6 10" id="KW-0464">Manganese</keyword>
<reference evidence="14" key="1">
    <citation type="submission" date="2023-03" db="EMBL/GenBank/DDBJ databases">
        <title>Andean soil-derived lignocellulolytic bacterial consortium as a source of novel taxa and putative plastic-active enzymes.</title>
        <authorList>
            <person name="Diaz-Garcia L."/>
            <person name="Chuvochina M."/>
            <person name="Feuerriegel G."/>
            <person name="Bunk B."/>
            <person name="Sproer C."/>
            <person name="Streit W.R."/>
            <person name="Rodriguez L.M."/>
            <person name="Overmann J."/>
            <person name="Jimenez D.J."/>
        </authorList>
    </citation>
    <scope>NUCLEOTIDE SEQUENCE</scope>
    <source>
        <strain evidence="14">MAG 2441</strain>
    </source>
</reference>
<dbReference type="SUPFAM" id="SSF51735">
    <property type="entry name" value="NAD(P)-binding Rossmann-fold domains"/>
    <property type="match status" value="1"/>
</dbReference>
<feature type="binding site" evidence="10">
    <location>
        <position position="200"/>
    </location>
    <ligand>
        <name>Mn(2+)</name>
        <dbReference type="ChEBI" id="CHEBI:29035"/>
    </ligand>
</feature>
<name>A0AA95JBS8_9BACL</name>
<organism evidence="14 15">
    <name type="scientific">Candidatus Cohnella colombiensis</name>
    <dbReference type="NCBI Taxonomy" id="3121368"/>
    <lineage>
        <taxon>Bacteria</taxon>
        <taxon>Bacillati</taxon>
        <taxon>Bacillota</taxon>
        <taxon>Bacilli</taxon>
        <taxon>Bacillales</taxon>
        <taxon>Paenibacillaceae</taxon>
        <taxon>Cohnella</taxon>
    </lineage>
</organism>
<sequence>MKIVLIGGGSFVFAPTVLEDIIVKHRLEGCELMLVDPNVEAATSMAEAGRSIANKYGLSMTIQAVADRREALPNSDFVIVSAAVQGAKRWQLDYNILKQFDMPDQARECGGLGGLVNGLRSITLLLDVCRDMEELCPQAWLLDVTNPMPRVVTAINRYSSIRVAGFCNIAYRSDGEYALLAKLVRKHPSEISVVTGGLNHFAWVLEIKDKQTGENLLEPLHEYIRAGMFDEHDDDMRRELRAMQRWLAEYGAVAAGSVDHHAEYLPHQEDIVYTTEPPYHGTEEERVRRNLDLQEIARGERSEHDLFSNPSWEHPVSVAVAIHGGEEVVLDILNVRNNGAIAELPDERIVEVPVVISGGELHPQKLPALPPKLAELIRTLSDVHELVAEAAATGSLEAVNRAITLDPAITDKQSAYVAVSRMIQAHSDLLPQFNK</sequence>
<comment type="cofactor">
    <cofactor evidence="12">
        <name>NAD(+)</name>
        <dbReference type="ChEBI" id="CHEBI:57540"/>
    </cofactor>
    <text evidence="12">Binds 1 NAD(+) per subunit.</text>
</comment>
<dbReference type="EMBL" id="CP119317">
    <property type="protein sequence ID" value="WEK53197.1"/>
    <property type="molecule type" value="Genomic_DNA"/>
</dbReference>
<dbReference type="Proteomes" id="UP001178662">
    <property type="component" value="Chromosome"/>
</dbReference>
<dbReference type="PRINTS" id="PR00732">
    <property type="entry name" value="GLHYDRLASE4"/>
</dbReference>
<keyword evidence="15" id="KW-1185">Reference proteome</keyword>
<gene>
    <name evidence="14" type="ORF">P0Y55_11400</name>
</gene>
<proteinExistence type="inferred from homology"/>
<dbReference type="AlphaFoldDB" id="A0AA95JBS8"/>
<keyword evidence="10" id="KW-0533">Nickel</keyword>
<evidence type="ECO:0000256" key="8">
    <source>
        <dbReference type="ARBA" id="ARBA00023295"/>
    </source>
</evidence>
<dbReference type="InterPro" id="IPR015955">
    <property type="entry name" value="Lactate_DH/Glyco_Ohase_4_C"/>
</dbReference>
<keyword evidence="7" id="KW-0119">Carbohydrate metabolism</keyword>
<dbReference type="InterPro" id="IPR053715">
    <property type="entry name" value="GH4_Enzyme_sf"/>
</dbReference>
<evidence type="ECO:0000256" key="12">
    <source>
        <dbReference type="RuleBase" id="RU361152"/>
    </source>
</evidence>
<keyword evidence="10" id="KW-0170">Cobalt</keyword>
<evidence type="ECO:0000256" key="1">
    <source>
        <dbReference type="ARBA" id="ARBA00001936"/>
    </source>
</evidence>
<dbReference type="PANTHER" id="PTHR32092:SF6">
    <property type="entry name" value="ALPHA-GALACTOSIDASE"/>
    <property type="match status" value="1"/>
</dbReference>
<dbReference type="Gene3D" id="3.90.1820.10">
    <property type="entry name" value="AglA-like glucosidase"/>
    <property type="match status" value="1"/>
</dbReference>
<dbReference type="GO" id="GO:0004553">
    <property type="term" value="F:hydrolase activity, hydrolyzing O-glycosyl compounds"/>
    <property type="evidence" value="ECO:0007669"/>
    <property type="project" value="InterPro"/>
</dbReference>
<keyword evidence="8 12" id="KW-0326">Glycosidase</keyword>
<dbReference type="PANTHER" id="PTHR32092">
    <property type="entry name" value="6-PHOSPHO-BETA-GLUCOSIDASE-RELATED"/>
    <property type="match status" value="1"/>
</dbReference>
<evidence type="ECO:0000256" key="6">
    <source>
        <dbReference type="ARBA" id="ARBA00023211"/>
    </source>
</evidence>
<evidence type="ECO:0000313" key="14">
    <source>
        <dbReference type="EMBL" id="WEK53197.1"/>
    </source>
</evidence>
<keyword evidence="10" id="KW-0408">Iron</keyword>
<evidence type="ECO:0000256" key="3">
    <source>
        <dbReference type="ARBA" id="ARBA00022723"/>
    </source>
</evidence>
<dbReference type="InterPro" id="IPR001088">
    <property type="entry name" value="Glyco_hydro_4"/>
</dbReference>
<dbReference type="GO" id="GO:0016616">
    <property type="term" value="F:oxidoreductase activity, acting on the CH-OH group of donors, NAD or NADP as acceptor"/>
    <property type="evidence" value="ECO:0007669"/>
    <property type="project" value="InterPro"/>
</dbReference>
<evidence type="ECO:0000256" key="11">
    <source>
        <dbReference type="PIRSR" id="PIRSR601088-4"/>
    </source>
</evidence>
<evidence type="ECO:0000313" key="15">
    <source>
        <dbReference type="Proteomes" id="UP001178662"/>
    </source>
</evidence>
<dbReference type="InterPro" id="IPR036291">
    <property type="entry name" value="NAD(P)-bd_dom_sf"/>
</dbReference>
<dbReference type="GO" id="GO:0046872">
    <property type="term" value="F:metal ion binding"/>
    <property type="evidence" value="ECO:0007669"/>
    <property type="project" value="UniProtKB-KW"/>
</dbReference>
<dbReference type="SUPFAM" id="SSF56327">
    <property type="entry name" value="LDH C-terminal domain-like"/>
    <property type="match status" value="1"/>
</dbReference>
<accession>A0AA95JBS8</accession>
<dbReference type="InterPro" id="IPR022616">
    <property type="entry name" value="Glyco_hydro_4_C"/>
</dbReference>
<dbReference type="GO" id="GO:0005975">
    <property type="term" value="P:carbohydrate metabolic process"/>
    <property type="evidence" value="ECO:0007669"/>
    <property type="project" value="InterPro"/>
</dbReference>
<comment type="cofactor">
    <cofactor evidence="1">
        <name>Mn(2+)</name>
        <dbReference type="ChEBI" id="CHEBI:29035"/>
    </cofactor>
</comment>
<keyword evidence="4 12" id="KW-0378">Hydrolase</keyword>
<dbReference type="Pfam" id="PF02056">
    <property type="entry name" value="Glyco_hydro_4"/>
    <property type="match status" value="1"/>
</dbReference>
<evidence type="ECO:0000256" key="7">
    <source>
        <dbReference type="ARBA" id="ARBA00023277"/>
    </source>
</evidence>
<dbReference type="Pfam" id="PF11975">
    <property type="entry name" value="Glyco_hydro_4C"/>
    <property type="match status" value="1"/>
</dbReference>
<evidence type="ECO:0000256" key="5">
    <source>
        <dbReference type="ARBA" id="ARBA00023027"/>
    </source>
</evidence>
<protein>
    <recommendedName>
        <fullName evidence="13">Glycosyl hydrolase family 4 C-terminal domain-containing protein</fullName>
    </recommendedName>
</protein>
<evidence type="ECO:0000256" key="4">
    <source>
        <dbReference type="ARBA" id="ARBA00022801"/>
    </source>
</evidence>
<feature type="site" description="Increases basicity of active site Tyr" evidence="11">
    <location>
        <position position="108"/>
    </location>
</feature>
<keyword evidence="3 10" id="KW-0479">Metal-binding</keyword>
<evidence type="ECO:0000256" key="2">
    <source>
        <dbReference type="ARBA" id="ARBA00010141"/>
    </source>
</evidence>
<feature type="domain" description="Glycosyl hydrolase family 4 C-terminal" evidence="13">
    <location>
        <begin position="197"/>
        <end position="408"/>
    </location>
</feature>
<evidence type="ECO:0000256" key="9">
    <source>
        <dbReference type="PIRSR" id="PIRSR601088-2"/>
    </source>
</evidence>
<feature type="binding site" evidence="10">
    <location>
        <position position="167"/>
    </location>
    <ligand>
        <name>Mn(2+)</name>
        <dbReference type="ChEBI" id="CHEBI:29035"/>
    </ligand>
</feature>
<evidence type="ECO:0000259" key="13">
    <source>
        <dbReference type="Pfam" id="PF11975"/>
    </source>
</evidence>
<evidence type="ECO:0000256" key="10">
    <source>
        <dbReference type="PIRSR" id="PIRSR601088-3"/>
    </source>
</evidence>
<feature type="binding site" evidence="9">
    <location>
        <position position="146"/>
    </location>
    <ligand>
        <name>substrate</name>
    </ligand>
</feature>
<keyword evidence="5 12" id="KW-0520">NAD</keyword>